<dbReference type="Pfam" id="PF00411">
    <property type="entry name" value="Ribosomal_S11"/>
    <property type="match status" value="1"/>
</dbReference>
<evidence type="ECO:0000256" key="4">
    <source>
        <dbReference type="HAMAP-Rule" id="MF_01310"/>
    </source>
</evidence>
<organism evidence="6 7">
    <name type="scientific">Candidatus Dojkabacteria bacterium</name>
    <dbReference type="NCBI Taxonomy" id="2099670"/>
    <lineage>
        <taxon>Bacteria</taxon>
        <taxon>Candidatus Dojkabacteria</taxon>
    </lineage>
</organism>
<reference evidence="6" key="2">
    <citation type="journal article" date="2021" name="Microbiome">
        <title>Successional dynamics and alternative stable states in a saline activated sludge microbial community over 9 years.</title>
        <authorList>
            <person name="Wang Y."/>
            <person name="Ye J."/>
            <person name="Ju F."/>
            <person name="Liu L."/>
            <person name="Boyd J.A."/>
            <person name="Deng Y."/>
            <person name="Parks D.H."/>
            <person name="Jiang X."/>
            <person name="Yin X."/>
            <person name="Woodcroft B.J."/>
            <person name="Tyson G.W."/>
            <person name="Hugenholtz P."/>
            <person name="Polz M.F."/>
            <person name="Zhang T."/>
        </authorList>
    </citation>
    <scope>NUCLEOTIDE SEQUENCE</scope>
    <source>
        <strain evidence="6">HKST-UBA15</strain>
    </source>
</reference>
<evidence type="ECO:0000313" key="6">
    <source>
        <dbReference type="EMBL" id="MCA9380032.1"/>
    </source>
</evidence>
<feature type="region of interest" description="Disordered" evidence="5">
    <location>
        <begin position="1"/>
        <end position="29"/>
    </location>
</feature>
<evidence type="ECO:0000256" key="5">
    <source>
        <dbReference type="SAM" id="MobiDB-lite"/>
    </source>
</evidence>
<dbReference type="InterPro" id="IPR001971">
    <property type="entry name" value="Ribosomal_uS11"/>
</dbReference>
<evidence type="ECO:0000256" key="1">
    <source>
        <dbReference type="ARBA" id="ARBA00006194"/>
    </source>
</evidence>
<evidence type="ECO:0000313" key="7">
    <source>
        <dbReference type="Proteomes" id="UP000745577"/>
    </source>
</evidence>
<evidence type="ECO:0000256" key="3">
    <source>
        <dbReference type="ARBA" id="ARBA00023274"/>
    </source>
</evidence>
<dbReference type="GO" id="GO:0006412">
    <property type="term" value="P:translation"/>
    <property type="evidence" value="ECO:0007669"/>
    <property type="project" value="UniProtKB-UniRule"/>
</dbReference>
<dbReference type="Proteomes" id="UP000745577">
    <property type="component" value="Unassembled WGS sequence"/>
</dbReference>
<keyword evidence="2 4" id="KW-0689">Ribosomal protein</keyword>
<dbReference type="NCBIfam" id="NF003698">
    <property type="entry name" value="PRK05309.1"/>
    <property type="match status" value="1"/>
</dbReference>
<keyword evidence="4" id="KW-0694">RNA-binding</keyword>
<feature type="compositionally biased region" description="Low complexity" evidence="5">
    <location>
        <begin position="120"/>
        <end position="129"/>
    </location>
</feature>
<comment type="subunit">
    <text evidence="4">Part of the 30S ribosomal subunit. Interacts with proteins S7 and S18. Binds to IF-3.</text>
</comment>
<dbReference type="EMBL" id="JAGQLL010000025">
    <property type="protein sequence ID" value="MCA9380032.1"/>
    <property type="molecule type" value="Genomic_DNA"/>
</dbReference>
<comment type="function">
    <text evidence="4">Located on the platform of the 30S subunit, it bridges several disparate RNA helices of the 16S rRNA. Forms part of the Shine-Dalgarno cleft in the 70S ribosome.</text>
</comment>
<dbReference type="GO" id="GO:0005840">
    <property type="term" value="C:ribosome"/>
    <property type="evidence" value="ECO:0007669"/>
    <property type="project" value="UniProtKB-KW"/>
</dbReference>
<proteinExistence type="inferred from homology"/>
<dbReference type="PIRSF" id="PIRSF002131">
    <property type="entry name" value="Ribosomal_S11"/>
    <property type="match status" value="1"/>
</dbReference>
<gene>
    <name evidence="4 6" type="primary">rpsK</name>
    <name evidence="6" type="ORF">KC675_02520</name>
</gene>
<dbReference type="GO" id="GO:1990904">
    <property type="term" value="C:ribonucleoprotein complex"/>
    <property type="evidence" value="ECO:0007669"/>
    <property type="project" value="UniProtKB-KW"/>
</dbReference>
<feature type="region of interest" description="Disordered" evidence="5">
    <location>
        <begin position="120"/>
        <end position="148"/>
    </location>
</feature>
<dbReference type="AlphaFoldDB" id="A0A955I7J2"/>
<reference evidence="6" key="1">
    <citation type="submission" date="2020-04" db="EMBL/GenBank/DDBJ databases">
        <authorList>
            <person name="Zhang T."/>
        </authorList>
    </citation>
    <scope>NUCLEOTIDE SEQUENCE</scope>
    <source>
        <strain evidence="6">HKST-UBA15</strain>
    </source>
</reference>
<dbReference type="GO" id="GO:0019843">
    <property type="term" value="F:rRNA binding"/>
    <property type="evidence" value="ECO:0007669"/>
    <property type="project" value="UniProtKB-UniRule"/>
</dbReference>
<dbReference type="SUPFAM" id="SSF53137">
    <property type="entry name" value="Translational machinery components"/>
    <property type="match status" value="1"/>
</dbReference>
<comment type="caution">
    <text evidence="6">The sequence shown here is derived from an EMBL/GenBank/DDBJ whole genome shotgun (WGS) entry which is preliminary data.</text>
</comment>
<evidence type="ECO:0000256" key="2">
    <source>
        <dbReference type="ARBA" id="ARBA00022980"/>
    </source>
</evidence>
<accession>A0A955I7J2</accession>
<keyword evidence="4" id="KW-0699">rRNA-binding</keyword>
<name>A0A955I7J2_9BACT</name>
<protein>
    <recommendedName>
        <fullName evidence="4">Small ribosomal subunit protein uS11</fullName>
    </recommendedName>
</protein>
<dbReference type="HAMAP" id="MF_01310">
    <property type="entry name" value="Ribosomal_uS11"/>
    <property type="match status" value="1"/>
</dbReference>
<dbReference type="Gene3D" id="3.30.420.80">
    <property type="entry name" value="Ribosomal protein S11"/>
    <property type="match status" value="1"/>
</dbReference>
<dbReference type="GO" id="GO:0003735">
    <property type="term" value="F:structural constituent of ribosome"/>
    <property type="evidence" value="ECO:0007669"/>
    <property type="project" value="InterPro"/>
</dbReference>
<sequence length="148" mass="15488">MAKAGKKDKKETKATGANTGSKKFKNKKKKKLSVQKVKVFITSSYNNTMVTITDYDGNVLSWSSPGAVGFKGSKKSTAFAATKAAEDAVAKAQKFGVTTGTVVVKGTGMGRQAAVKGLRTGGLRLTSLSDHTPIPHGGTTPRKKPRGS</sequence>
<keyword evidence="3 4" id="KW-0687">Ribonucleoprotein</keyword>
<dbReference type="InterPro" id="IPR036967">
    <property type="entry name" value="Ribosomal_uS11_sf"/>
</dbReference>
<dbReference type="PANTHER" id="PTHR11759">
    <property type="entry name" value="40S RIBOSOMAL PROTEIN S14/30S RIBOSOMAL PROTEIN S11"/>
    <property type="match status" value="1"/>
</dbReference>
<comment type="similarity">
    <text evidence="1 4">Belongs to the universal ribosomal protein uS11 family.</text>
</comment>